<dbReference type="InParanoid" id="G8YBW3"/>
<dbReference type="eggNOG" id="ENOG502S0M8">
    <property type="taxonomic scope" value="Eukaryota"/>
</dbReference>
<dbReference type="EMBL" id="FO082050">
    <property type="protein sequence ID" value="CCE82444.1"/>
    <property type="molecule type" value="Genomic_DNA"/>
</dbReference>
<proteinExistence type="predicted"/>
<dbReference type="CDD" id="cd04496">
    <property type="entry name" value="SSB_OBF"/>
    <property type="match status" value="1"/>
</dbReference>
<dbReference type="AlphaFoldDB" id="G8YBW3"/>
<dbReference type="Gene3D" id="2.40.50.140">
    <property type="entry name" value="Nucleic acid-binding proteins"/>
    <property type="match status" value="1"/>
</dbReference>
<gene>
    <name evidence="3" type="primary">Piso0_002170</name>
    <name evidence="3" type="ORF">GNLVRS01_PISO0J06191g</name>
</gene>
<keyword evidence="4" id="KW-1185">Reference proteome</keyword>
<accession>G8YBW3</accession>
<dbReference type="Proteomes" id="UP000005222">
    <property type="component" value="Chromosome J"/>
</dbReference>
<dbReference type="OMA" id="WYRVVAF"/>
<dbReference type="PROSITE" id="PS50935">
    <property type="entry name" value="SSB"/>
    <property type="match status" value="1"/>
</dbReference>
<dbReference type="GO" id="GO:0003697">
    <property type="term" value="F:single-stranded DNA binding"/>
    <property type="evidence" value="ECO:0007669"/>
    <property type="project" value="InterPro"/>
</dbReference>
<evidence type="ECO:0000256" key="1">
    <source>
        <dbReference type="ARBA" id="ARBA00023125"/>
    </source>
</evidence>
<dbReference type="HOGENOM" id="CLU_126647_1_0_1"/>
<dbReference type="OrthoDB" id="1078367at2759"/>
<name>G8YBW3_PICSO</name>
<protein>
    <submittedName>
        <fullName evidence="3">Piso0_002170 protein</fullName>
    </submittedName>
</protein>
<evidence type="ECO:0000313" key="3">
    <source>
        <dbReference type="EMBL" id="CCE82444.1"/>
    </source>
</evidence>
<sequence length="150" mass="17498">MSIIMKTYKQSSKMFKSVIQQQKRSFSSSLSRNAFAKMSLLGTVGNVNVRETKDGLQFINYSLAVNRYNPNEPDSRSTDWFNIAVFNEKQISFFNNYLKPGMQLYVECDVRQRQISDENGENKHTLTNLRQINYDVVRFAKKDTEEDEVN</sequence>
<dbReference type="InterPro" id="IPR000424">
    <property type="entry name" value="Primosome_PriB/ssb"/>
</dbReference>
<evidence type="ECO:0000256" key="2">
    <source>
        <dbReference type="PROSITE-ProRule" id="PRU00252"/>
    </source>
</evidence>
<organism evidence="3 4">
    <name type="scientific">Pichia sorbitophila (strain ATCC MYA-4447 / BCRC 22081 / CBS 7064 / NBRC 10061 / NRRL Y-12695)</name>
    <name type="common">Hybrid yeast</name>
    <dbReference type="NCBI Taxonomy" id="559304"/>
    <lineage>
        <taxon>Eukaryota</taxon>
        <taxon>Fungi</taxon>
        <taxon>Dikarya</taxon>
        <taxon>Ascomycota</taxon>
        <taxon>Saccharomycotina</taxon>
        <taxon>Pichiomycetes</taxon>
        <taxon>Debaryomycetaceae</taxon>
        <taxon>Millerozyma</taxon>
    </lineage>
</organism>
<evidence type="ECO:0000313" key="4">
    <source>
        <dbReference type="Proteomes" id="UP000005222"/>
    </source>
</evidence>
<dbReference type="GO" id="GO:0006264">
    <property type="term" value="P:mitochondrial DNA replication"/>
    <property type="evidence" value="ECO:0007669"/>
    <property type="project" value="TreeGrafter"/>
</dbReference>
<dbReference type="STRING" id="559304.G8YBW3"/>
<dbReference type="Pfam" id="PF00436">
    <property type="entry name" value="SSB"/>
    <property type="match status" value="1"/>
</dbReference>
<dbReference type="PANTHER" id="PTHR10302:SF0">
    <property type="entry name" value="SINGLE-STRANDED DNA-BINDING PROTEIN, MITOCHONDRIAL"/>
    <property type="match status" value="1"/>
</dbReference>
<dbReference type="SUPFAM" id="SSF50249">
    <property type="entry name" value="Nucleic acid-binding proteins"/>
    <property type="match status" value="1"/>
</dbReference>
<dbReference type="InterPro" id="IPR012340">
    <property type="entry name" value="NA-bd_OB-fold"/>
</dbReference>
<dbReference type="GO" id="GO:0042645">
    <property type="term" value="C:mitochondrial nucleoid"/>
    <property type="evidence" value="ECO:0007669"/>
    <property type="project" value="TreeGrafter"/>
</dbReference>
<dbReference type="InterPro" id="IPR011344">
    <property type="entry name" value="ssDNA-bd"/>
</dbReference>
<reference evidence="3 4" key="1">
    <citation type="journal article" date="2012" name="G3 (Bethesda)">
        <title>Pichia sorbitophila, an interspecies yeast hybrid reveals early steps of genome resolution following polyploidization.</title>
        <authorList>
            <person name="Leh Louis V."/>
            <person name="Despons L."/>
            <person name="Friedrich A."/>
            <person name="Martin T."/>
            <person name="Durrens P."/>
            <person name="Casaregola S."/>
            <person name="Neuveglise C."/>
            <person name="Fairhead C."/>
            <person name="Marck C."/>
            <person name="Cruz J.A."/>
            <person name="Straub M.L."/>
            <person name="Kugler V."/>
            <person name="Sacerdot C."/>
            <person name="Uzunov Z."/>
            <person name="Thierry A."/>
            <person name="Weiss S."/>
            <person name="Bleykasten C."/>
            <person name="De Montigny J."/>
            <person name="Jacques N."/>
            <person name="Jung P."/>
            <person name="Lemaire M."/>
            <person name="Mallet S."/>
            <person name="Morel G."/>
            <person name="Richard G.F."/>
            <person name="Sarkar A."/>
            <person name="Savel G."/>
            <person name="Schacherer J."/>
            <person name="Seret M.L."/>
            <person name="Talla E."/>
            <person name="Samson G."/>
            <person name="Jubin C."/>
            <person name="Poulain J."/>
            <person name="Vacherie B."/>
            <person name="Barbe V."/>
            <person name="Pelletier E."/>
            <person name="Sherman D.J."/>
            <person name="Westhof E."/>
            <person name="Weissenbach J."/>
            <person name="Baret P.V."/>
            <person name="Wincker P."/>
            <person name="Gaillardin C."/>
            <person name="Dujon B."/>
            <person name="Souciet J.L."/>
        </authorList>
    </citation>
    <scope>NUCLEOTIDE SEQUENCE [LARGE SCALE GENOMIC DNA]</scope>
    <source>
        <strain evidence="4">ATCC MYA-4447 / BCRC 22081 / CBS 7064 / NBRC 10061 / NRRL Y-12695</strain>
    </source>
</reference>
<keyword evidence="1 2" id="KW-0238">DNA-binding</keyword>
<dbReference type="PANTHER" id="PTHR10302">
    <property type="entry name" value="SINGLE-STRANDED DNA-BINDING PROTEIN"/>
    <property type="match status" value="1"/>
</dbReference>
<dbReference type="FunCoup" id="G8YBW3">
    <property type="interactions" value="362"/>
</dbReference>